<name>A0A378VWW4_NEIGO</name>
<proteinExistence type="predicted"/>
<sequence>MNRAALFNRYPEWIIGQDGASRFITHCRYPRLIAKIHRQTDGECPGGHYRHSENGITLYDFIFSAANRQTKPDLPPSLPKPAAGQSKNRVCTRLADMLPSKYEDNTLQIKERSTKRTAPFFCTGSYRPFCRRYFGYPSRFDSAALFYRKIRTVTNHRLALAADEVFGAPPGRAEAVSAYGVKADAVAARQEKRLSSAFRNATGGPIPLPRTMPSLKRCSLPSKRKSCRTVLFMPIARAAAASRTRAVLPVAASTVPRNLQTVGTTLTALGAFGIRQNAPCGNTTESIVNLSRRC</sequence>
<gene>
    <name evidence="1" type="ORF">NCTC11421_01667</name>
</gene>
<protein>
    <submittedName>
        <fullName evidence="1">Phage associated protein</fullName>
    </submittedName>
</protein>
<accession>A0A378VWW4</accession>
<evidence type="ECO:0000313" key="1">
    <source>
        <dbReference type="EMBL" id="SUA21794.1"/>
    </source>
</evidence>
<reference evidence="1" key="1">
    <citation type="submission" date="2018-06" db="EMBL/GenBank/DDBJ databases">
        <authorList>
            <consortium name="Pathogen Informatics"/>
            <person name="Doyle S."/>
        </authorList>
    </citation>
    <scope>NUCLEOTIDE SEQUENCE [LARGE SCALE GENOMIC DNA]</scope>
    <source>
        <strain evidence="1">NCTC11421</strain>
    </source>
</reference>
<dbReference type="EMBL" id="UGRI01000001">
    <property type="protein sequence ID" value="SUA21794.1"/>
    <property type="molecule type" value="Genomic_DNA"/>
</dbReference>
<organism evidence="1">
    <name type="scientific">Neisseria gonorrhoeae</name>
    <dbReference type="NCBI Taxonomy" id="485"/>
    <lineage>
        <taxon>Bacteria</taxon>
        <taxon>Pseudomonadati</taxon>
        <taxon>Pseudomonadota</taxon>
        <taxon>Betaproteobacteria</taxon>
        <taxon>Neisseriales</taxon>
        <taxon>Neisseriaceae</taxon>
        <taxon>Neisseria</taxon>
    </lineage>
</organism>
<dbReference type="AlphaFoldDB" id="A0A378VWW4"/>